<dbReference type="EMBL" id="JYDQ01006306">
    <property type="protein sequence ID" value="KRX55261.1"/>
    <property type="molecule type" value="Genomic_DNA"/>
</dbReference>
<gene>
    <name evidence="2" type="ORF">T12_5748</name>
</gene>
<dbReference type="AlphaFoldDB" id="A0A0V0UWA7"/>
<evidence type="ECO:0000313" key="2">
    <source>
        <dbReference type="EMBL" id="KRX55261.1"/>
    </source>
</evidence>
<comment type="caution">
    <text evidence="2">The sequence shown here is derived from an EMBL/GenBank/DDBJ whole genome shotgun (WGS) entry which is preliminary data.</text>
</comment>
<keyword evidence="3" id="KW-1185">Reference proteome</keyword>
<feature type="non-terminal residue" evidence="2">
    <location>
        <position position="52"/>
    </location>
</feature>
<accession>A0A0V0UWA7</accession>
<organism evidence="2 3">
    <name type="scientific">Trichinella patagoniensis</name>
    <dbReference type="NCBI Taxonomy" id="990121"/>
    <lineage>
        <taxon>Eukaryota</taxon>
        <taxon>Metazoa</taxon>
        <taxon>Ecdysozoa</taxon>
        <taxon>Nematoda</taxon>
        <taxon>Enoplea</taxon>
        <taxon>Dorylaimia</taxon>
        <taxon>Trichinellida</taxon>
        <taxon>Trichinellidae</taxon>
        <taxon>Trichinella</taxon>
    </lineage>
</organism>
<feature type="region of interest" description="Disordered" evidence="1">
    <location>
        <begin position="1"/>
        <end position="28"/>
    </location>
</feature>
<proteinExistence type="predicted"/>
<evidence type="ECO:0000313" key="3">
    <source>
        <dbReference type="Proteomes" id="UP000054783"/>
    </source>
</evidence>
<reference evidence="2 3" key="1">
    <citation type="submission" date="2015-01" db="EMBL/GenBank/DDBJ databases">
        <title>Evolution of Trichinella species and genotypes.</title>
        <authorList>
            <person name="Korhonen P.K."/>
            <person name="Edoardo P."/>
            <person name="Giuseppe L.R."/>
            <person name="Gasser R.B."/>
        </authorList>
    </citation>
    <scope>NUCLEOTIDE SEQUENCE [LARGE SCALE GENOMIC DNA]</scope>
    <source>
        <strain evidence="2">ISS2496</strain>
    </source>
</reference>
<sequence length="52" mass="6296">MQFFLTLRDKEKHQERRKRNLRVPSTATKQKFPDDVIHCYQEQNAGMYSDIP</sequence>
<evidence type="ECO:0000256" key="1">
    <source>
        <dbReference type="SAM" id="MobiDB-lite"/>
    </source>
</evidence>
<dbReference type="Proteomes" id="UP000054783">
    <property type="component" value="Unassembled WGS sequence"/>
</dbReference>
<protein>
    <submittedName>
        <fullName evidence="2">Uncharacterized protein</fullName>
    </submittedName>
</protein>
<name>A0A0V0UWA7_9BILA</name>